<evidence type="ECO:0000313" key="2">
    <source>
        <dbReference type="EMBL" id="KAJ7104483.1"/>
    </source>
</evidence>
<feature type="compositionally biased region" description="Pro residues" evidence="1">
    <location>
        <begin position="261"/>
        <end position="283"/>
    </location>
</feature>
<dbReference type="AlphaFoldDB" id="A0AAD6UL19"/>
<evidence type="ECO:0000256" key="1">
    <source>
        <dbReference type="SAM" id="MobiDB-lite"/>
    </source>
</evidence>
<name>A0AAD6UL19_9AGAR</name>
<dbReference type="Proteomes" id="UP001222325">
    <property type="component" value="Unassembled WGS sequence"/>
</dbReference>
<feature type="compositionally biased region" description="Pro residues" evidence="1">
    <location>
        <begin position="337"/>
        <end position="351"/>
    </location>
</feature>
<accession>A0AAD6UL19</accession>
<feature type="compositionally biased region" description="Basic and acidic residues" evidence="1">
    <location>
        <begin position="52"/>
        <end position="62"/>
    </location>
</feature>
<keyword evidence="3" id="KW-1185">Reference proteome</keyword>
<feature type="region of interest" description="Disordered" evidence="1">
    <location>
        <begin position="24"/>
        <end position="98"/>
    </location>
</feature>
<protein>
    <submittedName>
        <fullName evidence="2">Uncharacterized protein</fullName>
    </submittedName>
</protein>
<proteinExistence type="predicted"/>
<feature type="region of interest" description="Disordered" evidence="1">
    <location>
        <begin position="250"/>
        <end position="286"/>
    </location>
</feature>
<sequence>MRTRHGAPGPSILLTTARIPTTTTAYHHHRPALDLKPPPPPHPTRARTPRRALADGEAHGSDQSRPFSISADADADARTAHAVQRSARPRRRHATQHYGALTMRPRAPASTALSPPTCARLGAHYMRPPGPNNLRPPSLPPARLPISIPMTTARHMCTNSLRHSTHISAPPRLASHRIASHCFRSRWSASVSASGGVGGGGGGRLAISWARARARASQSYYPHTSITSARPACALHCLLFLRPAPTRPPPRASASVVLSPSPSPSPSPPPSPSPSPSPPPPPSRLDSGLTGPSLYFLCRFLCLVDWCVSLFLWCQNAETRLNLPQLAHCTTRTHTPGPRPQQPDPTRPNPS</sequence>
<gene>
    <name evidence="2" type="ORF">B0H15DRAFT_1016808</name>
</gene>
<dbReference type="EMBL" id="JARJCN010000001">
    <property type="protein sequence ID" value="KAJ7104483.1"/>
    <property type="molecule type" value="Genomic_DNA"/>
</dbReference>
<comment type="caution">
    <text evidence="2">The sequence shown here is derived from an EMBL/GenBank/DDBJ whole genome shotgun (WGS) entry which is preliminary data.</text>
</comment>
<feature type="region of interest" description="Disordered" evidence="1">
    <location>
        <begin position="332"/>
        <end position="351"/>
    </location>
</feature>
<reference evidence="2" key="1">
    <citation type="submission" date="2023-03" db="EMBL/GenBank/DDBJ databases">
        <title>Massive genome expansion in bonnet fungi (Mycena s.s.) driven by repeated elements and novel gene families across ecological guilds.</title>
        <authorList>
            <consortium name="Lawrence Berkeley National Laboratory"/>
            <person name="Harder C.B."/>
            <person name="Miyauchi S."/>
            <person name="Viragh M."/>
            <person name="Kuo A."/>
            <person name="Thoen E."/>
            <person name="Andreopoulos B."/>
            <person name="Lu D."/>
            <person name="Skrede I."/>
            <person name="Drula E."/>
            <person name="Henrissat B."/>
            <person name="Morin E."/>
            <person name="Kohler A."/>
            <person name="Barry K."/>
            <person name="LaButti K."/>
            <person name="Morin E."/>
            <person name="Salamov A."/>
            <person name="Lipzen A."/>
            <person name="Mereny Z."/>
            <person name="Hegedus B."/>
            <person name="Baldrian P."/>
            <person name="Stursova M."/>
            <person name="Weitz H."/>
            <person name="Taylor A."/>
            <person name="Grigoriev I.V."/>
            <person name="Nagy L.G."/>
            <person name="Martin F."/>
            <person name="Kauserud H."/>
        </authorList>
    </citation>
    <scope>NUCLEOTIDE SEQUENCE</scope>
    <source>
        <strain evidence="2">CBHHK173m</strain>
    </source>
</reference>
<evidence type="ECO:0000313" key="3">
    <source>
        <dbReference type="Proteomes" id="UP001222325"/>
    </source>
</evidence>
<organism evidence="2 3">
    <name type="scientific">Mycena belliarum</name>
    <dbReference type="NCBI Taxonomy" id="1033014"/>
    <lineage>
        <taxon>Eukaryota</taxon>
        <taxon>Fungi</taxon>
        <taxon>Dikarya</taxon>
        <taxon>Basidiomycota</taxon>
        <taxon>Agaricomycotina</taxon>
        <taxon>Agaricomycetes</taxon>
        <taxon>Agaricomycetidae</taxon>
        <taxon>Agaricales</taxon>
        <taxon>Marasmiineae</taxon>
        <taxon>Mycenaceae</taxon>
        <taxon>Mycena</taxon>
    </lineage>
</organism>